<feature type="non-terminal residue" evidence="1">
    <location>
        <position position="214"/>
    </location>
</feature>
<gene>
    <name evidence="1" type="ORF">K490DRAFT_11255</name>
</gene>
<dbReference type="PANTHER" id="PTHR42085">
    <property type="entry name" value="F-BOX DOMAIN-CONTAINING PROTEIN"/>
    <property type="match status" value="1"/>
</dbReference>
<evidence type="ECO:0000313" key="1">
    <source>
        <dbReference type="EMBL" id="KAF2089875.1"/>
    </source>
</evidence>
<dbReference type="InterPro" id="IPR038883">
    <property type="entry name" value="AN11006-like"/>
</dbReference>
<dbReference type="Proteomes" id="UP000799776">
    <property type="component" value="Unassembled WGS sequence"/>
</dbReference>
<dbReference type="EMBL" id="ML978713">
    <property type="protein sequence ID" value="KAF2089875.1"/>
    <property type="molecule type" value="Genomic_DNA"/>
</dbReference>
<keyword evidence="2" id="KW-1185">Reference proteome</keyword>
<protein>
    <submittedName>
        <fullName evidence="1">Uncharacterized protein</fullName>
    </submittedName>
</protein>
<proteinExistence type="predicted"/>
<accession>A0A9P4LYG4</accession>
<feature type="non-terminal residue" evidence="1">
    <location>
        <position position="1"/>
    </location>
</feature>
<sequence length="214" mass="24763">FLSLPGEIRNRIYYFALTTSYPIIDPSTGHDKDTVIHSPHHSIPPLGTSILRANKLIHAEAPVAYLYTHNTFRFTSVTHIHKFMKLLPPFLSTMVRDVEIDVRDVNVRHPDINRDWAQYLSWSAGVWAQKLGSLRYDAPNLRVLRLNFESWPRIEVTRRHLWDILRRLLGNVDGMERVVLTGTYAKGTAMEKREPWDPVYFVGTDEVVTDDVVD</sequence>
<evidence type="ECO:0000313" key="2">
    <source>
        <dbReference type="Proteomes" id="UP000799776"/>
    </source>
</evidence>
<reference evidence="1" key="1">
    <citation type="journal article" date="2020" name="Stud. Mycol.">
        <title>101 Dothideomycetes genomes: a test case for predicting lifestyles and emergence of pathogens.</title>
        <authorList>
            <person name="Haridas S."/>
            <person name="Albert R."/>
            <person name="Binder M."/>
            <person name="Bloem J."/>
            <person name="Labutti K."/>
            <person name="Salamov A."/>
            <person name="Andreopoulos B."/>
            <person name="Baker S."/>
            <person name="Barry K."/>
            <person name="Bills G."/>
            <person name="Bluhm B."/>
            <person name="Cannon C."/>
            <person name="Castanera R."/>
            <person name="Culley D."/>
            <person name="Daum C."/>
            <person name="Ezra D."/>
            <person name="Gonzalez J."/>
            <person name="Henrissat B."/>
            <person name="Kuo A."/>
            <person name="Liang C."/>
            <person name="Lipzen A."/>
            <person name="Lutzoni F."/>
            <person name="Magnuson J."/>
            <person name="Mondo S."/>
            <person name="Nolan M."/>
            <person name="Ohm R."/>
            <person name="Pangilinan J."/>
            <person name="Park H.-J."/>
            <person name="Ramirez L."/>
            <person name="Alfaro M."/>
            <person name="Sun H."/>
            <person name="Tritt A."/>
            <person name="Yoshinaga Y."/>
            <person name="Zwiers L.-H."/>
            <person name="Turgeon B."/>
            <person name="Goodwin S."/>
            <person name="Spatafora J."/>
            <person name="Crous P."/>
            <person name="Grigoriev I."/>
        </authorList>
    </citation>
    <scope>NUCLEOTIDE SEQUENCE</scope>
    <source>
        <strain evidence="1">CBS 121410</strain>
    </source>
</reference>
<organism evidence="1 2">
    <name type="scientific">Saccharata proteae CBS 121410</name>
    <dbReference type="NCBI Taxonomy" id="1314787"/>
    <lineage>
        <taxon>Eukaryota</taxon>
        <taxon>Fungi</taxon>
        <taxon>Dikarya</taxon>
        <taxon>Ascomycota</taxon>
        <taxon>Pezizomycotina</taxon>
        <taxon>Dothideomycetes</taxon>
        <taxon>Dothideomycetes incertae sedis</taxon>
        <taxon>Botryosphaeriales</taxon>
        <taxon>Saccharataceae</taxon>
        <taxon>Saccharata</taxon>
    </lineage>
</organism>
<name>A0A9P4LYG4_9PEZI</name>
<dbReference type="PANTHER" id="PTHR42085:SF1">
    <property type="entry name" value="F-BOX DOMAIN-CONTAINING PROTEIN"/>
    <property type="match status" value="1"/>
</dbReference>
<comment type="caution">
    <text evidence="1">The sequence shown here is derived from an EMBL/GenBank/DDBJ whole genome shotgun (WGS) entry which is preliminary data.</text>
</comment>
<dbReference type="AlphaFoldDB" id="A0A9P4LYG4"/>
<dbReference type="OrthoDB" id="62952at2759"/>